<dbReference type="Pfam" id="PF22942">
    <property type="entry name" value="DUF7025"/>
    <property type="match status" value="1"/>
</dbReference>
<dbReference type="AlphaFoldDB" id="A0A9P6DTM3"/>
<reference evidence="2" key="1">
    <citation type="journal article" date="2020" name="Nat. Commun.">
        <title>Large-scale genome sequencing of mycorrhizal fungi provides insights into the early evolution of symbiotic traits.</title>
        <authorList>
            <person name="Miyauchi S."/>
            <person name="Kiss E."/>
            <person name="Kuo A."/>
            <person name="Drula E."/>
            <person name="Kohler A."/>
            <person name="Sanchez-Garcia M."/>
            <person name="Morin E."/>
            <person name="Andreopoulos B."/>
            <person name="Barry K.W."/>
            <person name="Bonito G."/>
            <person name="Buee M."/>
            <person name="Carver A."/>
            <person name="Chen C."/>
            <person name="Cichocki N."/>
            <person name="Clum A."/>
            <person name="Culley D."/>
            <person name="Crous P.W."/>
            <person name="Fauchery L."/>
            <person name="Girlanda M."/>
            <person name="Hayes R.D."/>
            <person name="Keri Z."/>
            <person name="LaButti K."/>
            <person name="Lipzen A."/>
            <person name="Lombard V."/>
            <person name="Magnuson J."/>
            <person name="Maillard F."/>
            <person name="Murat C."/>
            <person name="Nolan M."/>
            <person name="Ohm R.A."/>
            <person name="Pangilinan J."/>
            <person name="Pereira M.F."/>
            <person name="Perotto S."/>
            <person name="Peter M."/>
            <person name="Pfister S."/>
            <person name="Riley R."/>
            <person name="Sitrit Y."/>
            <person name="Stielow J.B."/>
            <person name="Szollosi G."/>
            <person name="Zifcakova L."/>
            <person name="Stursova M."/>
            <person name="Spatafora J.W."/>
            <person name="Tedersoo L."/>
            <person name="Vaario L.M."/>
            <person name="Yamada A."/>
            <person name="Yan M."/>
            <person name="Wang P."/>
            <person name="Xu J."/>
            <person name="Bruns T."/>
            <person name="Baldrian P."/>
            <person name="Vilgalys R."/>
            <person name="Dunand C."/>
            <person name="Henrissat B."/>
            <person name="Grigoriev I.V."/>
            <person name="Hibbett D."/>
            <person name="Nagy L.G."/>
            <person name="Martin F.M."/>
        </authorList>
    </citation>
    <scope>NUCLEOTIDE SEQUENCE</scope>
    <source>
        <strain evidence="2">UP504</strain>
    </source>
</reference>
<evidence type="ECO:0000313" key="3">
    <source>
        <dbReference type="Proteomes" id="UP000886523"/>
    </source>
</evidence>
<protein>
    <recommendedName>
        <fullName evidence="1">DUF7025 domain-containing protein</fullName>
    </recommendedName>
</protein>
<evidence type="ECO:0000313" key="2">
    <source>
        <dbReference type="EMBL" id="KAF9510744.1"/>
    </source>
</evidence>
<name>A0A9P6DTM3_9AGAM</name>
<proteinExistence type="predicted"/>
<dbReference type="OrthoDB" id="10042665at2759"/>
<keyword evidence="3" id="KW-1185">Reference proteome</keyword>
<gene>
    <name evidence="2" type="ORF">BS47DRAFT_46388</name>
</gene>
<dbReference type="PANTHER" id="PTHR46411:SF3">
    <property type="entry name" value="AAA+ ATPASE DOMAIN-CONTAINING PROTEIN"/>
    <property type="match status" value="1"/>
</dbReference>
<sequence>MESLAGSTPTARVQALFPYLPTFRERATELEAQVQRQSVPNGRELDDEALAARKLEYEYFGSFLEFLEEEYVPWQKKLDSLHAQGMIVFELIWALFQPGMKVRVLHGPSGEHTAARIIRGEQVEHLNERVSRNSIPQIWGPFRLYGETVDWKENKYTHTPWKFEISRFKGPRMISALPAVELTAEEMIEFQERGQQFAIFAKEQHVERA</sequence>
<feature type="domain" description="DUF7025" evidence="1">
    <location>
        <begin position="78"/>
        <end position="182"/>
    </location>
</feature>
<evidence type="ECO:0000259" key="1">
    <source>
        <dbReference type="Pfam" id="PF22942"/>
    </source>
</evidence>
<organism evidence="2 3">
    <name type="scientific">Hydnum rufescens UP504</name>
    <dbReference type="NCBI Taxonomy" id="1448309"/>
    <lineage>
        <taxon>Eukaryota</taxon>
        <taxon>Fungi</taxon>
        <taxon>Dikarya</taxon>
        <taxon>Basidiomycota</taxon>
        <taxon>Agaricomycotina</taxon>
        <taxon>Agaricomycetes</taxon>
        <taxon>Cantharellales</taxon>
        <taxon>Hydnaceae</taxon>
        <taxon>Hydnum</taxon>
    </lineage>
</organism>
<dbReference type="Proteomes" id="UP000886523">
    <property type="component" value="Unassembled WGS sequence"/>
</dbReference>
<dbReference type="EMBL" id="MU129011">
    <property type="protein sequence ID" value="KAF9510744.1"/>
    <property type="molecule type" value="Genomic_DNA"/>
</dbReference>
<dbReference type="InterPro" id="IPR054289">
    <property type="entry name" value="DUF7025"/>
</dbReference>
<accession>A0A9P6DTM3</accession>
<comment type="caution">
    <text evidence="2">The sequence shown here is derived from an EMBL/GenBank/DDBJ whole genome shotgun (WGS) entry which is preliminary data.</text>
</comment>
<dbReference type="PANTHER" id="PTHR46411">
    <property type="entry name" value="FAMILY ATPASE, PUTATIVE-RELATED"/>
    <property type="match status" value="1"/>
</dbReference>